<evidence type="ECO:0000313" key="1">
    <source>
        <dbReference type="EMBL" id="KXT44230.1"/>
    </source>
</evidence>
<sequence length="46" mass="5630">MYARGYCKKYDKNIQFLIYIKSFFPETLYLCAIRKEIELVFIGKRD</sequence>
<protein>
    <submittedName>
        <fullName evidence="1">Uncharacterized protein</fullName>
    </submittedName>
</protein>
<reference evidence="1 2" key="1">
    <citation type="submission" date="2016-02" db="EMBL/GenBank/DDBJ databases">
        <authorList>
            <person name="Wen L."/>
            <person name="He K."/>
            <person name="Yang H."/>
        </authorList>
    </citation>
    <scope>NUCLEOTIDE SEQUENCE [LARGE SCALE GENOMIC DNA]</scope>
    <source>
        <strain evidence="1 2">KLE1704</strain>
    </source>
</reference>
<organism evidence="1">
    <name type="scientific">Bacteroides intestinalis</name>
    <dbReference type="NCBI Taxonomy" id="329854"/>
    <lineage>
        <taxon>Bacteria</taxon>
        <taxon>Pseudomonadati</taxon>
        <taxon>Bacteroidota</taxon>
        <taxon>Bacteroidia</taxon>
        <taxon>Bacteroidales</taxon>
        <taxon>Bacteroidaceae</taxon>
        <taxon>Bacteroides</taxon>
    </lineage>
</organism>
<accession>A0A139KYE5</accession>
<dbReference type="EMBL" id="LTDF01000151">
    <property type="protein sequence ID" value="KXT44230.1"/>
    <property type="molecule type" value="Genomic_DNA"/>
</dbReference>
<gene>
    <name evidence="1" type="ORF">HMPREF2531_03936</name>
</gene>
<dbReference type="AlphaFoldDB" id="A0A139KYE5"/>
<evidence type="ECO:0000313" key="2">
    <source>
        <dbReference type="Proteomes" id="UP000070319"/>
    </source>
</evidence>
<proteinExistence type="predicted"/>
<name>A0A139KYE5_9BACE</name>
<comment type="caution">
    <text evidence="1">The sequence shown here is derived from an EMBL/GenBank/DDBJ whole genome shotgun (WGS) entry which is preliminary data.</text>
</comment>
<dbReference type="Proteomes" id="UP000070319">
    <property type="component" value="Unassembled WGS sequence"/>
</dbReference>